<protein>
    <recommendedName>
        <fullName evidence="3">NAD(P)/FAD-dependent oxidoreductase</fullName>
    </recommendedName>
</protein>
<proteinExistence type="predicted"/>
<dbReference type="SUPFAM" id="SSF51905">
    <property type="entry name" value="FAD/NAD(P)-binding domain"/>
    <property type="match status" value="1"/>
</dbReference>
<organism evidence="1 2">
    <name type="scientific">Nocardioides kongjuensis</name>
    <dbReference type="NCBI Taxonomy" id="349522"/>
    <lineage>
        <taxon>Bacteria</taxon>
        <taxon>Bacillati</taxon>
        <taxon>Actinomycetota</taxon>
        <taxon>Actinomycetes</taxon>
        <taxon>Propionibacteriales</taxon>
        <taxon>Nocardioidaceae</taxon>
        <taxon>Nocardioides</taxon>
    </lineage>
</organism>
<keyword evidence="2" id="KW-1185">Reference proteome</keyword>
<sequence length="465" mass="51059">MQLETDYLVVGAGASGMAFVDALIEHSDADVIMVDRRHKPGGHWHDAYPFVRLHQPAAAYGVSSTMLGGDRIDTAGVNAGMYELSSASEICSYFSEVMDRVLLPSGQVRFMGMSEYREVAPGDHRVVSLLTGEEVQVKVRKRLVDATYIEPEIPATRRPPYEVEAGVLVVPPNDLVNLGSAAAGFTVLGAGKTAMDVCTWLLEHGVDPNAITWVRSRDVWSVNREWTQPLDLVHTQVRYGGTWMRAAAESSSGAEMALRLEEAGLFLRLDQDVPPTAYRGATISPAEVEGLRSIRNVVRAGRVRRVARGRMDFENGQHVDQPLDQVYVDCTATGLRTIEPRPVFESGRITLQYVTPGFACLSAATLGVVEAVLDDDAVKEHLSLPVVYTGHIDDLMSFTSTYLESASRRNGVPEVRTWSQQTRLNPVRGLGERLDDPRVVAAMQESKKWKDAALENLARRTAVAV</sequence>
<dbReference type="Proteomes" id="UP000582231">
    <property type="component" value="Unassembled WGS sequence"/>
</dbReference>
<dbReference type="Pfam" id="PF13450">
    <property type="entry name" value="NAD_binding_8"/>
    <property type="match status" value="1"/>
</dbReference>
<evidence type="ECO:0000313" key="2">
    <source>
        <dbReference type="Proteomes" id="UP000582231"/>
    </source>
</evidence>
<dbReference type="RefSeq" id="WP_179728233.1">
    <property type="nucleotide sequence ID" value="NZ_BAABEF010000001.1"/>
</dbReference>
<comment type="caution">
    <text evidence="1">The sequence shown here is derived from an EMBL/GenBank/DDBJ whole genome shotgun (WGS) entry which is preliminary data.</text>
</comment>
<dbReference type="EMBL" id="JACCBF010000001">
    <property type="protein sequence ID" value="NYD31997.1"/>
    <property type="molecule type" value="Genomic_DNA"/>
</dbReference>
<evidence type="ECO:0008006" key="3">
    <source>
        <dbReference type="Google" id="ProtNLM"/>
    </source>
</evidence>
<accession>A0A852RFC6</accession>
<dbReference type="Gene3D" id="3.50.50.60">
    <property type="entry name" value="FAD/NAD(P)-binding domain"/>
    <property type="match status" value="1"/>
</dbReference>
<evidence type="ECO:0000313" key="1">
    <source>
        <dbReference type="EMBL" id="NYD31997.1"/>
    </source>
</evidence>
<dbReference type="InterPro" id="IPR036188">
    <property type="entry name" value="FAD/NAD-bd_sf"/>
</dbReference>
<dbReference type="AlphaFoldDB" id="A0A852RFC6"/>
<name>A0A852RFC6_9ACTN</name>
<reference evidence="1 2" key="1">
    <citation type="submission" date="2020-07" db="EMBL/GenBank/DDBJ databases">
        <title>Sequencing the genomes of 1000 actinobacteria strains.</title>
        <authorList>
            <person name="Klenk H.-P."/>
        </authorList>
    </citation>
    <scope>NUCLEOTIDE SEQUENCE [LARGE SCALE GENOMIC DNA]</scope>
    <source>
        <strain evidence="1 2">DSM 19082</strain>
    </source>
</reference>
<gene>
    <name evidence="1" type="ORF">BJ958_003543</name>
</gene>